<keyword evidence="3" id="KW-0050">Antiport</keyword>
<gene>
    <name evidence="11" type="ORF">SAMN03080615_02345</name>
</gene>
<feature type="transmembrane region" description="Helical" evidence="10">
    <location>
        <begin position="272"/>
        <end position="298"/>
    </location>
</feature>
<evidence type="ECO:0000256" key="1">
    <source>
        <dbReference type="ARBA" id="ARBA00004429"/>
    </source>
</evidence>
<dbReference type="PANTHER" id="PTHR43298:SF2">
    <property type="entry name" value="FMN_FAD EXPORTER YEEO-RELATED"/>
    <property type="match status" value="1"/>
</dbReference>
<dbReference type="NCBIfam" id="TIGR00797">
    <property type="entry name" value="matE"/>
    <property type="match status" value="1"/>
</dbReference>
<evidence type="ECO:0000256" key="10">
    <source>
        <dbReference type="SAM" id="Phobius"/>
    </source>
</evidence>
<keyword evidence="6 10" id="KW-1133">Transmembrane helix</keyword>
<feature type="transmembrane region" description="Helical" evidence="10">
    <location>
        <begin position="237"/>
        <end position="260"/>
    </location>
</feature>
<keyword evidence="5 10" id="KW-0812">Transmembrane</keyword>
<dbReference type="GO" id="GO:0006811">
    <property type="term" value="P:monoatomic ion transport"/>
    <property type="evidence" value="ECO:0007669"/>
    <property type="project" value="UniProtKB-KW"/>
</dbReference>
<comment type="subcellular location">
    <subcellularLocation>
        <location evidence="1">Cell inner membrane</location>
        <topology evidence="1">Multi-pass membrane protein</topology>
    </subcellularLocation>
</comment>
<evidence type="ECO:0000256" key="2">
    <source>
        <dbReference type="ARBA" id="ARBA00022448"/>
    </source>
</evidence>
<feature type="transmembrane region" description="Helical" evidence="10">
    <location>
        <begin position="42"/>
        <end position="67"/>
    </location>
</feature>
<evidence type="ECO:0000313" key="11">
    <source>
        <dbReference type="EMBL" id="SEQ68060.1"/>
    </source>
</evidence>
<dbReference type="GO" id="GO:0042910">
    <property type="term" value="F:xenobiotic transmembrane transporter activity"/>
    <property type="evidence" value="ECO:0007669"/>
    <property type="project" value="InterPro"/>
</dbReference>
<feature type="transmembrane region" description="Helical" evidence="10">
    <location>
        <begin position="87"/>
        <end position="109"/>
    </location>
</feature>
<dbReference type="InterPro" id="IPR050222">
    <property type="entry name" value="MATE_MdtK"/>
</dbReference>
<keyword evidence="7" id="KW-0406">Ion transport</keyword>
<dbReference type="InterPro" id="IPR002528">
    <property type="entry name" value="MATE_fam"/>
</dbReference>
<dbReference type="GO" id="GO:0015297">
    <property type="term" value="F:antiporter activity"/>
    <property type="evidence" value="ECO:0007669"/>
    <property type="project" value="UniProtKB-KW"/>
</dbReference>
<proteinExistence type="predicted"/>
<feature type="transmembrane region" description="Helical" evidence="10">
    <location>
        <begin position="198"/>
        <end position="216"/>
    </location>
</feature>
<dbReference type="Pfam" id="PF01554">
    <property type="entry name" value="MatE"/>
    <property type="match status" value="2"/>
</dbReference>
<evidence type="ECO:0000256" key="9">
    <source>
        <dbReference type="ARBA" id="ARBA00031636"/>
    </source>
</evidence>
<evidence type="ECO:0000256" key="3">
    <source>
        <dbReference type="ARBA" id="ARBA00022449"/>
    </source>
</evidence>
<feature type="transmembrane region" description="Helical" evidence="10">
    <location>
        <begin position="352"/>
        <end position="375"/>
    </location>
</feature>
<dbReference type="Proteomes" id="UP000198749">
    <property type="component" value="Unassembled WGS sequence"/>
</dbReference>
<feature type="transmembrane region" description="Helical" evidence="10">
    <location>
        <begin position="408"/>
        <end position="432"/>
    </location>
</feature>
<sequence>MKRLQRIKTILTLGLPIVGGMLSQSVLNLVDAAMVGRLGETALAGIGVGGYINFLAVSLILGLSSGVQALVARRRGQSLDAETATPLGWGIIVAFAIALPLTLLFLINAEWLITLLSDDIQVEEIAANYFSYRVLALLAVGLNLSFRGYWNGTNRPVVYLRILLMVQFLNVLISYTLIFGYFGLPAMGAAGAGLGTTISLYLGAVLLALVTLPTAINKGMLNLQRSNLNQLKSLLRLAVPHSIQQFLFAASMLVLFWIIGLLGTTEQAIGHVLINLALLLILPGVGLGVACTTLVSHALGQNDPNMASRWGWDVILTAILIMLLLSLPMWLYPDSLLGLFLATAEAINKAHTPLMLTGLAICLDAAAIVLTQALLGAGANRVVMLISSLGQWFFYLPLAWLIGPCLGYGLTGIWLLQTFHRAGSSLIFIYIWKRRNWVHIRI</sequence>
<dbReference type="PIRSF" id="PIRSF006603">
    <property type="entry name" value="DinF"/>
    <property type="match status" value="1"/>
</dbReference>
<dbReference type="EMBL" id="FOGB01000006">
    <property type="protein sequence ID" value="SEQ68060.1"/>
    <property type="molecule type" value="Genomic_DNA"/>
</dbReference>
<dbReference type="CDD" id="cd13133">
    <property type="entry name" value="MATE_like_7"/>
    <property type="match status" value="1"/>
</dbReference>
<dbReference type="InterPro" id="IPR048279">
    <property type="entry name" value="MdtK-like"/>
</dbReference>
<reference evidence="12" key="1">
    <citation type="submission" date="2016-10" db="EMBL/GenBank/DDBJ databases">
        <authorList>
            <person name="Varghese N."/>
            <person name="Submissions S."/>
        </authorList>
    </citation>
    <scope>NUCLEOTIDE SEQUENCE [LARGE SCALE GENOMIC DNA]</scope>
    <source>
        <strain evidence="12">DSM 18887</strain>
    </source>
</reference>
<evidence type="ECO:0000256" key="8">
    <source>
        <dbReference type="ARBA" id="ARBA00023136"/>
    </source>
</evidence>
<feature type="transmembrane region" description="Helical" evidence="10">
    <location>
        <begin position="158"/>
        <end position="178"/>
    </location>
</feature>
<keyword evidence="8 10" id="KW-0472">Membrane</keyword>
<evidence type="ECO:0000256" key="6">
    <source>
        <dbReference type="ARBA" id="ARBA00022989"/>
    </source>
</evidence>
<name>A0A1H9I0B0_9GAMM</name>
<dbReference type="STRING" id="355243.SAMN03080615_02345"/>
<dbReference type="GO" id="GO:0005886">
    <property type="term" value="C:plasma membrane"/>
    <property type="evidence" value="ECO:0007669"/>
    <property type="project" value="UniProtKB-SubCell"/>
</dbReference>
<feature type="transmembrane region" description="Helical" evidence="10">
    <location>
        <begin position="382"/>
        <end position="402"/>
    </location>
</feature>
<protein>
    <recommendedName>
        <fullName evidence="9">Multidrug-efflux transporter</fullName>
    </recommendedName>
</protein>
<dbReference type="AlphaFoldDB" id="A0A1H9I0B0"/>
<keyword evidence="2" id="KW-0813">Transport</keyword>
<feature type="transmembrane region" description="Helical" evidence="10">
    <location>
        <begin position="129"/>
        <end position="146"/>
    </location>
</feature>
<accession>A0A1H9I0B0</accession>
<dbReference type="RefSeq" id="WP_245756567.1">
    <property type="nucleotide sequence ID" value="NZ_AP025284.1"/>
</dbReference>
<evidence type="ECO:0000256" key="7">
    <source>
        <dbReference type="ARBA" id="ARBA00023065"/>
    </source>
</evidence>
<feature type="transmembrane region" description="Helical" evidence="10">
    <location>
        <begin position="310"/>
        <end position="332"/>
    </location>
</feature>
<dbReference type="PANTHER" id="PTHR43298">
    <property type="entry name" value="MULTIDRUG RESISTANCE PROTEIN NORM-RELATED"/>
    <property type="match status" value="1"/>
</dbReference>
<evidence type="ECO:0000313" key="12">
    <source>
        <dbReference type="Proteomes" id="UP000198749"/>
    </source>
</evidence>
<keyword evidence="12" id="KW-1185">Reference proteome</keyword>
<keyword evidence="4" id="KW-1003">Cell membrane</keyword>
<evidence type="ECO:0000256" key="5">
    <source>
        <dbReference type="ARBA" id="ARBA00022692"/>
    </source>
</evidence>
<evidence type="ECO:0000256" key="4">
    <source>
        <dbReference type="ARBA" id="ARBA00022475"/>
    </source>
</evidence>
<organism evidence="11 12">
    <name type="scientific">Amphritea atlantica</name>
    <dbReference type="NCBI Taxonomy" id="355243"/>
    <lineage>
        <taxon>Bacteria</taxon>
        <taxon>Pseudomonadati</taxon>
        <taxon>Pseudomonadota</taxon>
        <taxon>Gammaproteobacteria</taxon>
        <taxon>Oceanospirillales</taxon>
        <taxon>Oceanospirillaceae</taxon>
        <taxon>Amphritea</taxon>
    </lineage>
</organism>